<dbReference type="Proteomes" id="UP001501725">
    <property type="component" value="Unassembled WGS sequence"/>
</dbReference>
<keyword evidence="3" id="KW-1185">Reference proteome</keyword>
<dbReference type="Pfam" id="PF13411">
    <property type="entry name" value="MerR_1"/>
    <property type="match status" value="1"/>
</dbReference>
<dbReference type="EMBL" id="BAABGY010000008">
    <property type="protein sequence ID" value="GAA4334218.1"/>
    <property type="molecule type" value="Genomic_DNA"/>
</dbReference>
<protein>
    <recommendedName>
        <fullName evidence="1">HTH merR-type domain-containing protein</fullName>
    </recommendedName>
</protein>
<gene>
    <name evidence="2" type="ORF">GCM10023184_28050</name>
</gene>
<organism evidence="2 3">
    <name type="scientific">Flaviaesturariibacter amylovorans</name>
    <dbReference type="NCBI Taxonomy" id="1084520"/>
    <lineage>
        <taxon>Bacteria</taxon>
        <taxon>Pseudomonadati</taxon>
        <taxon>Bacteroidota</taxon>
        <taxon>Chitinophagia</taxon>
        <taxon>Chitinophagales</taxon>
        <taxon>Chitinophagaceae</taxon>
        <taxon>Flaviaestuariibacter</taxon>
    </lineage>
</organism>
<sequence length="309" mass="35534">MQQGKKDPIFDVAEEDHLTFCSLLYQKDYSSEALNFIDNHARILNYWKEGEHSLLPDQDDEKGRRKFSFIDLVWLGMVKELRDLGMGKKAISNLKQALFDTSGLDMLHEQIDRNPDQILYALQSQLGITALQAKTMLDLIEEKKDELAQFKTSYLLQYIMFVLIRRRPLHVLINKDGNHVPCEEDTDLTIPGNLLIKEVKRSAHISLCVNTIVGKFLSKSYIQEKLTDTVYSKEERKLIGLLRKGTPRSVTVYFKSNGKMDRMDITQELKINGEARLKEFILAGGYENIEIVTENGKPVSAKKTQKHKL</sequence>
<evidence type="ECO:0000313" key="2">
    <source>
        <dbReference type="EMBL" id="GAA4334218.1"/>
    </source>
</evidence>
<dbReference type="RefSeq" id="WP_345256387.1">
    <property type="nucleotide sequence ID" value="NZ_BAABGY010000008.1"/>
</dbReference>
<dbReference type="InterPro" id="IPR000551">
    <property type="entry name" value="MerR-type_HTH_dom"/>
</dbReference>
<proteinExistence type="predicted"/>
<reference evidence="3" key="1">
    <citation type="journal article" date="2019" name="Int. J. Syst. Evol. Microbiol.">
        <title>The Global Catalogue of Microorganisms (GCM) 10K type strain sequencing project: providing services to taxonomists for standard genome sequencing and annotation.</title>
        <authorList>
            <consortium name="The Broad Institute Genomics Platform"/>
            <consortium name="The Broad Institute Genome Sequencing Center for Infectious Disease"/>
            <person name="Wu L."/>
            <person name="Ma J."/>
        </authorList>
    </citation>
    <scope>NUCLEOTIDE SEQUENCE [LARGE SCALE GENOMIC DNA]</scope>
    <source>
        <strain evidence="3">JCM 17919</strain>
    </source>
</reference>
<dbReference type="Gene3D" id="1.10.1660.10">
    <property type="match status" value="1"/>
</dbReference>
<feature type="domain" description="HTH merR-type" evidence="1">
    <location>
        <begin position="41"/>
        <end position="97"/>
    </location>
</feature>
<accession>A0ABP8H543</accession>
<dbReference type="SUPFAM" id="SSF46955">
    <property type="entry name" value="Putative DNA-binding domain"/>
    <property type="match status" value="1"/>
</dbReference>
<evidence type="ECO:0000259" key="1">
    <source>
        <dbReference type="Pfam" id="PF13411"/>
    </source>
</evidence>
<name>A0ABP8H543_9BACT</name>
<comment type="caution">
    <text evidence="2">The sequence shown here is derived from an EMBL/GenBank/DDBJ whole genome shotgun (WGS) entry which is preliminary data.</text>
</comment>
<dbReference type="InterPro" id="IPR009061">
    <property type="entry name" value="DNA-bd_dom_put_sf"/>
</dbReference>
<evidence type="ECO:0000313" key="3">
    <source>
        <dbReference type="Proteomes" id="UP001501725"/>
    </source>
</evidence>